<dbReference type="PANTHER" id="PTHR43493">
    <property type="entry name" value="DNA GYRASE/TOPOISOMERASE SUBUNIT A"/>
    <property type="match status" value="1"/>
</dbReference>
<dbReference type="NCBIfam" id="TIGR01445">
    <property type="entry name" value="intein_Nterm"/>
    <property type="match status" value="1"/>
</dbReference>
<evidence type="ECO:0000256" key="12">
    <source>
        <dbReference type="ARBA" id="ARBA00023235"/>
    </source>
</evidence>
<evidence type="ECO:0000313" key="20">
    <source>
        <dbReference type="Proteomes" id="UP000177061"/>
    </source>
</evidence>
<evidence type="ECO:0000259" key="18">
    <source>
        <dbReference type="PROSITE" id="PS52040"/>
    </source>
</evidence>
<dbReference type="SMART" id="SM00306">
    <property type="entry name" value="HintN"/>
    <property type="match status" value="1"/>
</dbReference>
<evidence type="ECO:0000256" key="11">
    <source>
        <dbReference type="ARBA" id="ARBA00023125"/>
    </source>
</evidence>
<dbReference type="CDD" id="cd00187">
    <property type="entry name" value="TOP4c"/>
    <property type="match status" value="1"/>
</dbReference>
<dbReference type="GO" id="GO:0003677">
    <property type="term" value="F:DNA binding"/>
    <property type="evidence" value="ECO:0007669"/>
    <property type="project" value="UniProtKB-UniRule"/>
</dbReference>
<sequence>MEIGYIKKREIVEEMKESYLDYAMSVIIARALPDVRDGLKPVHRRILYVMWEDGLRHNAKFRKSATVVGSCLGRYHPHGDIAVYDAMARMAQDFSLRYPLIDGQGNWGSTEDSQAAMRYCLVGDTSVLTNKGLIPIEKISHKKEGTINFQILSYQGKQIKASKFFNSGKHKIIEIMTEQGYKLKGSYNHPVLCWGLNDFGFPTLKWKLLKDISTDDYVILNRNFPLFNRKELNLKAFHPKNPKYKEVKLPEIMNSDLAFLLGALVAEGSFHQKQILFNNQDSEFYKRIKNIIKSQFAGVKLYERQIKSNCWELSLYHQKAVNFLENIGLNNSVSGKKEIPFTILRSKKELIRQFLTGLFEGDGCVIIHKDKRHNGQSIAIAYDSKSLKLIEQLKTLLLNFGVVTSLPYRDKRNGCYKLLVSGRENIQIFQKEIDFFSGRKKAVLAQISTINPNRMSKTDYIPFLNEYLRSNYKDSFIHCNGEQRNNFDRYNKLQKNYRQLKKILKPQDQKLIDWIIKNNFFFNKIKTVKKLNQKETVYSIKVESKCHSFIANGFINHNTEARLSKTAEEMLFDIEKETVDWTDNYDATRQEPMVLPAKLPQLLLNGSMGIAVGMATNIPPHHLGELVDGITYLIEHPQAATEELCQFIKGPDFPTGGFIYDRQTIIQAYSAGKGPIVSRAKTEIVEKKASLGERQASLGERQAGQFQILITEMTYGTNKAALVEKIADLVKEKKIEGIKDIRDESDKEGVRVVIDLKNDAFAQKILNRLFKLTDLQKTFHLNMLAIVDGIQPQILSLKAVLEHYIKHRQNVVRRRAQFELTQAKERAHILEGLAKALDHIDAVINTIKKSSTREEAHKNLVKKFKLTDRQTTAILEMRLQTLAGLEQKKIKDELKEKKKLIEGLEDLLKSPRKILTLIKKELQEIKEKYSDERRTKVIANPIGQFKEEELVPEEECIIILTQGGYVKRVKPQIYRAQKRGGRGIVGITPREEDMVGHFLTASSHDFILFFTDQGRVFRTKAFEIFEASRTSRGQAIMNILQIGPEEKITAIVPLKTKKSEIKFLLMVTKNGTIKKTAVEEFEQVRRSGLIAIKLDKGDELKWAKPSSGQDEIILVTNLGQSIRFKEKDIRPMGRGAAGVRGIRLKKDDKIVGMDMVIANSKQPTANSKNLLIITENGFGKKTELKHYRIQKRGGSGIKTAKITNKTGKIVAGRVLEEESEDLIAISQKGQVIRMKLKDIRAAGRTTQGVKIMKLTKDDRVASVACI</sequence>
<keyword evidence="6" id="KW-0547">Nucleotide-binding</keyword>
<dbReference type="SUPFAM" id="SSF101904">
    <property type="entry name" value="GyrA/ParC C-terminal domain-like"/>
    <property type="match status" value="1"/>
</dbReference>
<dbReference type="FunFam" id="2.120.10.90:FF:000005">
    <property type="entry name" value="DNA topoisomerase 4 subunit A"/>
    <property type="match status" value="1"/>
</dbReference>
<dbReference type="InterPro" id="IPR013758">
    <property type="entry name" value="Topo_IIA_A/C_ab"/>
</dbReference>
<keyword evidence="10 15" id="KW-0799">Topoisomerase</keyword>
<keyword evidence="7" id="KW-0068">Autocatalytic cleavage</keyword>
<dbReference type="GO" id="GO:0009330">
    <property type="term" value="C:DNA topoisomerase type II (double strand cut, ATP-hydrolyzing) complex"/>
    <property type="evidence" value="ECO:0007669"/>
    <property type="project" value="TreeGrafter"/>
</dbReference>
<evidence type="ECO:0000256" key="5">
    <source>
        <dbReference type="ARBA" id="ARBA00022490"/>
    </source>
</evidence>
<dbReference type="SUPFAM" id="SSF51294">
    <property type="entry name" value="Hedgehog/intein (Hint) domain"/>
    <property type="match status" value="1"/>
</dbReference>
<dbReference type="EMBL" id="MHNB01000002">
    <property type="protein sequence ID" value="OGZ37637.1"/>
    <property type="molecule type" value="Genomic_DNA"/>
</dbReference>
<dbReference type="Gene3D" id="2.170.16.10">
    <property type="entry name" value="Hedgehog/Intein (Hint) domain"/>
    <property type="match status" value="1"/>
</dbReference>
<dbReference type="InterPro" id="IPR004042">
    <property type="entry name" value="Intein_endonuc_central"/>
</dbReference>
<dbReference type="InterPro" id="IPR013757">
    <property type="entry name" value="Topo_IIA_A_a_sf"/>
</dbReference>
<name>A0A1G2FIH7_9BACT</name>
<keyword evidence="16" id="KW-0175">Coiled coil</keyword>
<comment type="catalytic activity">
    <reaction evidence="1 15">
        <text>ATP-dependent breakage, passage and rejoining of double-stranded DNA.</text>
        <dbReference type="EC" id="5.6.2.2"/>
    </reaction>
</comment>
<dbReference type="InterPro" id="IPR006142">
    <property type="entry name" value="INTEIN"/>
</dbReference>
<dbReference type="InterPro" id="IPR027434">
    <property type="entry name" value="Homing_endonucl"/>
</dbReference>
<dbReference type="FunFam" id="3.30.1360.40:FF:000002">
    <property type="entry name" value="DNA gyrase subunit A"/>
    <property type="match status" value="1"/>
</dbReference>
<keyword evidence="11 15" id="KW-0238">DNA-binding</keyword>
<dbReference type="InterPro" id="IPR004860">
    <property type="entry name" value="LAGLIDADG_dom"/>
</dbReference>
<keyword evidence="12 15" id="KW-0413">Isomerase</keyword>
<dbReference type="Gene3D" id="3.30.1360.40">
    <property type="match status" value="1"/>
</dbReference>
<dbReference type="GO" id="GO:0004519">
    <property type="term" value="F:endonuclease activity"/>
    <property type="evidence" value="ECO:0007669"/>
    <property type="project" value="InterPro"/>
</dbReference>
<dbReference type="InterPro" id="IPR030934">
    <property type="entry name" value="Intein_C"/>
</dbReference>
<evidence type="ECO:0000256" key="6">
    <source>
        <dbReference type="ARBA" id="ARBA00022741"/>
    </source>
</evidence>
<dbReference type="EC" id="5.6.2.2" evidence="4"/>
<dbReference type="InterPro" id="IPR035516">
    <property type="entry name" value="Gyrase/topoIV_suA_C"/>
</dbReference>
<protein>
    <recommendedName>
        <fullName evidence="13">DNA gyrase subunit A</fullName>
        <ecNumber evidence="4">5.6.2.2</ecNumber>
    </recommendedName>
</protein>
<dbReference type="SMART" id="SM00305">
    <property type="entry name" value="HintC"/>
    <property type="match status" value="1"/>
</dbReference>
<dbReference type="InterPro" id="IPR006691">
    <property type="entry name" value="GyrA/parC_rep"/>
</dbReference>
<dbReference type="PROSITE" id="PS50817">
    <property type="entry name" value="INTEIN_N_TER"/>
    <property type="match status" value="1"/>
</dbReference>
<dbReference type="PROSITE" id="PS50819">
    <property type="entry name" value="INTEIN_ENDONUCLEASE"/>
    <property type="match status" value="1"/>
</dbReference>
<dbReference type="GO" id="GO:0006265">
    <property type="term" value="P:DNA topological change"/>
    <property type="evidence" value="ECO:0007669"/>
    <property type="project" value="UniProtKB-UniRule"/>
</dbReference>
<dbReference type="InterPro" id="IPR036844">
    <property type="entry name" value="Hint_dom_sf"/>
</dbReference>
<evidence type="ECO:0000259" key="17">
    <source>
        <dbReference type="PROSITE" id="PS50819"/>
    </source>
</evidence>
<dbReference type="InterPro" id="IPR003587">
    <property type="entry name" value="Hint_dom_N"/>
</dbReference>
<dbReference type="InterPro" id="IPR050220">
    <property type="entry name" value="Type_II_DNA_Topoisomerases"/>
</dbReference>
<evidence type="ECO:0000256" key="15">
    <source>
        <dbReference type="PROSITE-ProRule" id="PRU01384"/>
    </source>
</evidence>
<dbReference type="SMART" id="SM00434">
    <property type="entry name" value="TOP4c"/>
    <property type="match status" value="1"/>
</dbReference>
<evidence type="ECO:0000256" key="2">
    <source>
        <dbReference type="ARBA" id="ARBA00001978"/>
    </source>
</evidence>
<dbReference type="AlphaFoldDB" id="A0A1G2FIH7"/>
<dbReference type="Pfam" id="PF14528">
    <property type="entry name" value="LAGLIDADG_3"/>
    <property type="match status" value="1"/>
</dbReference>
<evidence type="ECO:0000256" key="10">
    <source>
        <dbReference type="ARBA" id="ARBA00023029"/>
    </source>
</evidence>
<comment type="function">
    <text evidence="2">A type II topoisomerase that negatively supercoils closed circular double-stranded (ds) DNA in an ATP-dependent manner to modulate DNA topology and maintain chromosomes in an underwound state. Negative supercoiling favors strand separation, and DNA replication, transcription, recombination and repair, all of which involve strand separation. Also able to catalyze the interconversion of other topological isomers of dsDNA rings, including catenanes and knotted rings. Type II topoisomerases break and join 2 DNA strands simultaneously in an ATP-dependent manner.</text>
</comment>
<gene>
    <name evidence="19" type="ORF">A3J64_00045</name>
</gene>
<evidence type="ECO:0000256" key="14">
    <source>
        <dbReference type="ARBA" id="ARBA00063644"/>
    </source>
</evidence>
<dbReference type="CDD" id="cd00081">
    <property type="entry name" value="Hint"/>
    <property type="match status" value="1"/>
</dbReference>
<dbReference type="Gene3D" id="3.90.199.10">
    <property type="entry name" value="Topoisomerase II, domain 5"/>
    <property type="match status" value="2"/>
</dbReference>
<dbReference type="InterPro" id="IPR002205">
    <property type="entry name" value="Topo_IIA_dom_A"/>
</dbReference>
<feature type="active site" description="O-(5'-phospho-DNA)-tyrosine intermediate" evidence="15">
    <location>
        <position position="119"/>
    </location>
</feature>
<feature type="domain" description="DOD-type homing endonuclease" evidence="17">
    <location>
        <begin position="260"/>
        <end position="402"/>
    </location>
</feature>
<dbReference type="InterPro" id="IPR003586">
    <property type="entry name" value="Hint_dom_C"/>
</dbReference>
<organism evidence="19 20">
    <name type="scientific">Candidatus Portnoybacteria bacterium RIFCSPHIGHO2_12_FULL_38_9</name>
    <dbReference type="NCBI Taxonomy" id="1801997"/>
    <lineage>
        <taxon>Bacteria</taxon>
        <taxon>Candidatus Portnoyibacteriota</taxon>
    </lineage>
</organism>
<dbReference type="PANTHER" id="PTHR43493:SF5">
    <property type="entry name" value="DNA GYRASE SUBUNIT A, CHLOROPLASTIC_MITOCHONDRIAL"/>
    <property type="match status" value="1"/>
</dbReference>
<dbReference type="InterPro" id="IPR013760">
    <property type="entry name" value="Topo_IIA-like_dom_sf"/>
</dbReference>
<dbReference type="Pfam" id="PF03989">
    <property type="entry name" value="DNA_gyraseA_C"/>
    <property type="match status" value="6"/>
</dbReference>
<dbReference type="Proteomes" id="UP000177061">
    <property type="component" value="Unassembled WGS sequence"/>
</dbReference>
<dbReference type="GO" id="GO:0003918">
    <property type="term" value="F:DNA topoisomerase type II (double strand cut, ATP-hydrolyzing) activity"/>
    <property type="evidence" value="ECO:0007669"/>
    <property type="project" value="UniProtKB-EC"/>
</dbReference>
<comment type="similarity">
    <text evidence="3">Belongs to the type II topoisomerase GyrA/ParC subunit family.</text>
</comment>
<dbReference type="Gene3D" id="1.10.268.10">
    <property type="entry name" value="Topoisomerase, domain 3"/>
    <property type="match status" value="1"/>
</dbReference>
<dbReference type="SUPFAM" id="SSF56719">
    <property type="entry name" value="Type II DNA topoisomerase"/>
    <property type="match status" value="2"/>
</dbReference>
<dbReference type="PROSITE" id="PS50818">
    <property type="entry name" value="INTEIN_C_TER"/>
    <property type="match status" value="1"/>
</dbReference>
<dbReference type="Pfam" id="PF14890">
    <property type="entry name" value="Intein_splicing"/>
    <property type="match status" value="1"/>
</dbReference>
<evidence type="ECO:0000256" key="3">
    <source>
        <dbReference type="ARBA" id="ARBA00008263"/>
    </source>
</evidence>
<evidence type="ECO:0000256" key="4">
    <source>
        <dbReference type="ARBA" id="ARBA00012895"/>
    </source>
</evidence>
<dbReference type="GO" id="GO:0005524">
    <property type="term" value="F:ATP binding"/>
    <property type="evidence" value="ECO:0007669"/>
    <property type="project" value="UniProtKB-KW"/>
</dbReference>
<evidence type="ECO:0000256" key="16">
    <source>
        <dbReference type="SAM" id="Coils"/>
    </source>
</evidence>
<feature type="domain" description="Topo IIA-type catalytic" evidence="18">
    <location>
        <begin position="32"/>
        <end position="950"/>
    </location>
</feature>
<accession>A0A1G2FIH7</accession>
<keyword evidence="8" id="KW-0067">ATP-binding</keyword>
<dbReference type="GO" id="GO:0016539">
    <property type="term" value="P:intein-mediated protein splicing"/>
    <property type="evidence" value="ECO:0007669"/>
    <property type="project" value="InterPro"/>
</dbReference>
<evidence type="ECO:0000256" key="8">
    <source>
        <dbReference type="ARBA" id="ARBA00022840"/>
    </source>
</evidence>
<dbReference type="Pfam" id="PF00521">
    <property type="entry name" value="DNA_topoisoIV"/>
    <property type="match status" value="2"/>
</dbReference>
<evidence type="ECO:0000256" key="7">
    <source>
        <dbReference type="ARBA" id="ARBA00022813"/>
    </source>
</evidence>
<dbReference type="GO" id="GO:0005737">
    <property type="term" value="C:cytoplasm"/>
    <property type="evidence" value="ECO:0007669"/>
    <property type="project" value="TreeGrafter"/>
</dbReference>
<dbReference type="NCBIfam" id="TIGR01443">
    <property type="entry name" value="intein_Cterm"/>
    <property type="match status" value="1"/>
</dbReference>
<evidence type="ECO:0000313" key="19">
    <source>
        <dbReference type="EMBL" id="OGZ37637.1"/>
    </source>
</evidence>
<dbReference type="InterPro" id="IPR006141">
    <property type="entry name" value="Intein_N"/>
</dbReference>
<proteinExistence type="inferred from homology"/>
<comment type="subunit">
    <text evidence="14">Heterotetramer composed of ParC and ParE.</text>
</comment>
<reference evidence="19 20" key="1">
    <citation type="journal article" date="2016" name="Nat. Commun.">
        <title>Thousands of microbial genomes shed light on interconnected biogeochemical processes in an aquifer system.</title>
        <authorList>
            <person name="Anantharaman K."/>
            <person name="Brown C.T."/>
            <person name="Hug L.A."/>
            <person name="Sharon I."/>
            <person name="Castelle C.J."/>
            <person name="Probst A.J."/>
            <person name="Thomas B.C."/>
            <person name="Singh A."/>
            <person name="Wilkins M.J."/>
            <person name="Karaoz U."/>
            <person name="Brodie E.L."/>
            <person name="Williams K.H."/>
            <person name="Hubbard S.S."/>
            <person name="Banfield J.F."/>
        </authorList>
    </citation>
    <scope>NUCLEOTIDE SEQUENCE [LARGE SCALE GENOMIC DNA]</scope>
</reference>
<dbReference type="PROSITE" id="PS52040">
    <property type="entry name" value="TOPO_IIA"/>
    <property type="match status" value="1"/>
</dbReference>
<evidence type="ECO:0000256" key="1">
    <source>
        <dbReference type="ARBA" id="ARBA00000185"/>
    </source>
</evidence>
<evidence type="ECO:0000256" key="9">
    <source>
        <dbReference type="ARBA" id="ARBA00023000"/>
    </source>
</evidence>
<keyword evidence="9" id="KW-0651">Protein splicing</keyword>
<dbReference type="SUPFAM" id="SSF55608">
    <property type="entry name" value="Homing endonucleases"/>
    <property type="match status" value="2"/>
</dbReference>
<dbReference type="FunFam" id="1.10.268.10:FF:000001">
    <property type="entry name" value="DNA gyrase subunit A"/>
    <property type="match status" value="1"/>
</dbReference>
<dbReference type="Gene3D" id="2.120.10.90">
    <property type="entry name" value="DNA gyrase/topoisomerase IV, subunit A, C-terminal"/>
    <property type="match status" value="1"/>
</dbReference>
<dbReference type="Gene3D" id="3.10.28.10">
    <property type="entry name" value="Homing endonucleases"/>
    <property type="match status" value="1"/>
</dbReference>
<feature type="coiled-coil region" evidence="16">
    <location>
        <begin position="887"/>
        <end position="935"/>
    </location>
</feature>
<dbReference type="PRINTS" id="PR00379">
    <property type="entry name" value="INTEIN"/>
</dbReference>
<comment type="caution">
    <text evidence="19">The sequence shown here is derived from an EMBL/GenBank/DDBJ whole genome shotgun (WGS) entry which is preliminary data.</text>
</comment>
<dbReference type="STRING" id="1801997.A3J64_00045"/>
<evidence type="ECO:0000256" key="13">
    <source>
        <dbReference type="ARBA" id="ARBA00026190"/>
    </source>
</evidence>
<keyword evidence="5" id="KW-0963">Cytoplasm</keyword>